<keyword evidence="5 9" id="KW-1133">Transmembrane helix</keyword>
<keyword evidence="4 9" id="KW-0812">Transmembrane</keyword>
<evidence type="ECO:0000256" key="1">
    <source>
        <dbReference type="ARBA" id="ARBA00004651"/>
    </source>
</evidence>
<evidence type="ECO:0000256" key="6">
    <source>
        <dbReference type="ARBA" id="ARBA00023065"/>
    </source>
</evidence>
<dbReference type="EMBL" id="JACICD010000005">
    <property type="protein sequence ID" value="MBB3772148.1"/>
    <property type="molecule type" value="Genomic_DNA"/>
</dbReference>
<sequence>MIVRERPSYLELFFTLKGSVIRRVWPQCLFVMVLSAAVVGGHAWRPGLVPTLDGTPFSLVGIALSVFLAFRNSACYDRWWEARKQWGAMVAAARDLARQSLVLEARGEAGHALRRGLIEAVIAYVRELVDLLRGVAPVSQWRFPADARLREAGMRLAVARAGGLVSDIEFSILDGSLKELCHAAAACERIRTTPVPFGYTLLLHRTAHIFCFLLPFGFADVIGWGTPIVAGLVAYTFFGLDALGDEMEEPFSLHSSAVPIGAIAGMIEINLREALGETNLPDLPRPVDGVLL</sequence>
<keyword evidence="6" id="KW-0406">Ion transport</keyword>
<proteinExistence type="inferred from homology"/>
<comment type="subcellular location">
    <subcellularLocation>
        <location evidence="1">Cell membrane</location>
        <topology evidence="1">Multi-pass membrane protein</topology>
    </subcellularLocation>
</comment>
<keyword evidence="3" id="KW-1003">Cell membrane</keyword>
<evidence type="ECO:0000256" key="9">
    <source>
        <dbReference type="SAM" id="Phobius"/>
    </source>
</evidence>
<dbReference type="GO" id="GO:0005254">
    <property type="term" value="F:chloride channel activity"/>
    <property type="evidence" value="ECO:0007669"/>
    <property type="project" value="InterPro"/>
</dbReference>
<organism evidence="10 11">
    <name type="scientific">Ancylobacter tetraedralis</name>
    <dbReference type="NCBI Taxonomy" id="217068"/>
    <lineage>
        <taxon>Bacteria</taxon>
        <taxon>Pseudomonadati</taxon>
        <taxon>Pseudomonadota</taxon>
        <taxon>Alphaproteobacteria</taxon>
        <taxon>Hyphomicrobiales</taxon>
        <taxon>Xanthobacteraceae</taxon>
        <taxon>Ancylobacter</taxon>
    </lineage>
</organism>
<evidence type="ECO:0000256" key="7">
    <source>
        <dbReference type="ARBA" id="ARBA00023136"/>
    </source>
</evidence>
<keyword evidence="2" id="KW-0813">Transport</keyword>
<name>A0A839ZBS1_9HYPH</name>
<dbReference type="Pfam" id="PF25539">
    <property type="entry name" value="Bestrophin_2"/>
    <property type="match status" value="1"/>
</dbReference>
<dbReference type="InterPro" id="IPR044669">
    <property type="entry name" value="YneE/VCCN1/2-like"/>
</dbReference>
<reference evidence="10 11" key="1">
    <citation type="submission" date="2020-08" db="EMBL/GenBank/DDBJ databases">
        <title>Genomic Encyclopedia of Type Strains, Phase IV (KMG-IV): sequencing the most valuable type-strain genomes for metagenomic binning, comparative biology and taxonomic classification.</title>
        <authorList>
            <person name="Goeker M."/>
        </authorList>
    </citation>
    <scope>NUCLEOTIDE SEQUENCE [LARGE SCALE GENOMIC DNA]</scope>
    <source>
        <strain evidence="10 11">DSM 5895</strain>
    </source>
</reference>
<feature type="transmembrane region" description="Helical" evidence="9">
    <location>
        <begin position="56"/>
        <end position="74"/>
    </location>
</feature>
<dbReference type="Proteomes" id="UP000533469">
    <property type="component" value="Unassembled WGS sequence"/>
</dbReference>
<evidence type="ECO:0000256" key="8">
    <source>
        <dbReference type="ARBA" id="ARBA00034708"/>
    </source>
</evidence>
<dbReference type="AlphaFoldDB" id="A0A839ZBS1"/>
<evidence type="ECO:0000313" key="11">
    <source>
        <dbReference type="Proteomes" id="UP000533469"/>
    </source>
</evidence>
<keyword evidence="11" id="KW-1185">Reference proteome</keyword>
<evidence type="ECO:0000256" key="5">
    <source>
        <dbReference type="ARBA" id="ARBA00022989"/>
    </source>
</evidence>
<dbReference type="GO" id="GO:0005886">
    <property type="term" value="C:plasma membrane"/>
    <property type="evidence" value="ECO:0007669"/>
    <property type="project" value="UniProtKB-SubCell"/>
</dbReference>
<accession>A0A839ZBS1</accession>
<feature type="transmembrane region" description="Helical" evidence="9">
    <location>
        <begin position="24"/>
        <end position="44"/>
    </location>
</feature>
<dbReference type="PANTHER" id="PTHR33281">
    <property type="entry name" value="UPF0187 PROTEIN YNEE"/>
    <property type="match status" value="1"/>
</dbReference>
<comment type="similarity">
    <text evidence="8">Belongs to the anion channel-forming bestrophin (TC 1.A.46) family.</text>
</comment>
<dbReference type="RefSeq" id="WP_183190332.1">
    <property type="nucleotide sequence ID" value="NZ_JACICD010000005.1"/>
</dbReference>
<evidence type="ECO:0000256" key="2">
    <source>
        <dbReference type="ARBA" id="ARBA00022448"/>
    </source>
</evidence>
<protein>
    <submittedName>
        <fullName evidence="10">Putative membrane protein</fullName>
    </submittedName>
</protein>
<evidence type="ECO:0000256" key="4">
    <source>
        <dbReference type="ARBA" id="ARBA00022692"/>
    </source>
</evidence>
<gene>
    <name evidence="10" type="ORF">FHS55_002760</name>
</gene>
<comment type="caution">
    <text evidence="10">The sequence shown here is derived from an EMBL/GenBank/DDBJ whole genome shotgun (WGS) entry which is preliminary data.</text>
</comment>
<evidence type="ECO:0000256" key="3">
    <source>
        <dbReference type="ARBA" id="ARBA00022475"/>
    </source>
</evidence>
<dbReference type="PANTHER" id="PTHR33281:SF19">
    <property type="entry name" value="VOLTAGE-DEPENDENT ANION CHANNEL-FORMING PROTEIN YNEE"/>
    <property type="match status" value="1"/>
</dbReference>
<keyword evidence="7 9" id="KW-0472">Membrane</keyword>
<evidence type="ECO:0000313" key="10">
    <source>
        <dbReference type="EMBL" id="MBB3772148.1"/>
    </source>
</evidence>